<name>A0A518E1N7_9BACT</name>
<feature type="compositionally biased region" description="Pro residues" evidence="1">
    <location>
        <begin position="134"/>
        <end position="144"/>
    </location>
</feature>
<reference evidence="2 3" key="1">
    <citation type="submission" date="2019-02" db="EMBL/GenBank/DDBJ databases">
        <title>Deep-cultivation of Planctomycetes and their phenomic and genomic characterization uncovers novel biology.</title>
        <authorList>
            <person name="Wiegand S."/>
            <person name="Jogler M."/>
            <person name="Boedeker C."/>
            <person name="Pinto D."/>
            <person name="Vollmers J."/>
            <person name="Rivas-Marin E."/>
            <person name="Kohn T."/>
            <person name="Peeters S.H."/>
            <person name="Heuer A."/>
            <person name="Rast P."/>
            <person name="Oberbeckmann S."/>
            <person name="Bunk B."/>
            <person name="Jeske O."/>
            <person name="Meyerdierks A."/>
            <person name="Storesund J.E."/>
            <person name="Kallscheuer N."/>
            <person name="Luecker S."/>
            <person name="Lage O.M."/>
            <person name="Pohl T."/>
            <person name="Merkel B.J."/>
            <person name="Hornburger P."/>
            <person name="Mueller R.-W."/>
            <person name="Bruemmer F."/>
            <person name="Labrenz M."/>
            <person name="Spormann A.M."/>
            <person name="Op den Camp H."/>
            <person name="Overmann J."/>
            <person name="Amann R."/>
            <person name="Jetten M.S.M."/>
            <person name="Mascher T."/>
            <person name="Medema M.H."/>
            <person name="Devos D.P."/>
            <person name="Kaster A.-K."/>
            <person name="Ovreas L."/>
            <person name="Rohde M."/>
            <person name="Galperin M.Y."/>
            <person name="Jogler C."/>
        </authorList>
    </citation>
    <scope>NUCLEOTIDE SEQUENCE [LARGE SCALE GENOMIC DNA]</scope>
    <source>
        <strain evidence="2 3">Pla85_3_4</strain>
    </source>
</reference>
<dbReference type="Pfam" id="PF06727">
    <property type="entry name" value="DUF1207"/>
    <property type="match status" value="1"/>
</dbReference>
<dbReference type="OrthoDB" id="238106at2"/>
<accession>A0A518E1N7</accession>
<dbReference type="KEGG" id="lcre:Pla8534_58420"/>
<dbReference type="Proteomes" id="UP000317648">
    <property type="component" value="Chromosome"/>
</dbReference>
<dbReference type="AlphaFoldDB" id="A0A518E1N7"/>
<keyword evidence="3" id="KW-1185">Reference proteome</keyword>
<evidence type="ECO:0000313" key="2">
    <source>
        <dbReference type="EMBL" id="QDU97983.1"/>
    </source>
</evidence>
<sequence length="578" mass="60842">MNNLYPLLRTFAAATGHRPLTGNALVLCLLAAAVSLANPASVRAQVERLPAIDAGKLSTGPIPTSVPDDDQPNVARVGYDGYGGSVDDLSGPAYTTAALPANSPPNNRYPATSPQGDPAASQPPSAFAAGGPARFPPVAGPPTAGPSAFDPAAAPPVAGRGGLQAPIPHSPYDSEPIAPLDAAAPAAYLANGGPNASYPRSGAAPAGYSAGGQSTSNYSSGAYADPGAGYPAPGSAVAVHASTGYTNSGYPSSGYPSPQATTGYPSAAGGGAVWSDMQGASASDGQAIEALSPDDMLFQDPDLTLSEYGTAHNTFIAPAYGQPWTLQVLPASIIYKSYLAGAKESRFAAHILHVDDDIHTTNLMWDATLGARVGLLRYGTQGDYFPQGFQVDAEGSAQIRLDIEEEVDVQSADYRGGVPFTYGIGRSQFKFAYYHLSSHLGDEFLLKRPGYDRLNFARDVLQLGYSFYPVDDVRLYAEVGWAFYSEISEPWEFQFGIDYAPYAPTGICGAPFFAANVHLRQEVDFGGNVTVQAGWAWRADQNGRLLRMGLHYLAGKSNHYSFPFSTEQQIGFGLWYDF</sequence>
<evidence type="ECO:0000256" key="1">
    <source>
        <dbReference type="SAM" id="MobiDB-lite"/>
    </source>
</evidence>
<feature type="compositionally biased region" description="Low complexity" evidence="1">
    <location>
        <begin position="118"/>
        <end position="133"/>
    </location>
</feature>
<gene>
    <name evidence="2" type="ORF">Pla8534_58420</name>
</gene>
<feature type="compositionally biased region" description="Polar residues" evidence="1">
    <location>
        <begin position="104"/>
        <end position="115"/>
    </location>
</feature>
<feature type="region of interest" description="Disordered" evidence="1">
    <location>
        <begin position="55"/>
        <end position="74"/>
    </location>
</feature>
<evidence type="ECO:0000313" key="3">
    <source>
        <dbReference type="Proteomes" id="UP000317648"/>
    </source>
</evidence>
<dbReference type="EMBL" id="CP036433">
    <property type="protein sequence ID" value="QDU97983.1"/>
    <property type="molecule type" value="Genomic_DNA"/>
</dbReference>
<organism evidence="2 3">
    <name type="scientific">Lignipirellula cremea</name>
    <dbReference type="NCBI Taxonomy" id="2528010"/>
    <lineage>
        <taxon>Bacteria</taxon>
        <taxon>Pseudomonadati</taxon>
        <taxon>Planctomycetota</taxon>
        <taxon>Planctomycetia</taxon>
        <taxon>Pirellulales</taxon>
        <taxon>Pirellulaceae</taxon>
        <taxon>Lignipirellula</taxon>
    </lineage>
</organism>
<proteinExistence type="predicted"/>
<evidence type="ECO:0008006" key="4">
    <source>
        <dbReference type="Google" id="ProtNLM"/>
    </source>
</evidence>
<feature type="region of interest" description="Disordered" evidence="1">
    <location>
        <begin position="90"/>
        <end position="178"/>
    </location>
</feature>
<protein>
    <recommendedName>
        <fullName evidence="4">DUF1207 domain-containing protein</fullName>
    </recommendedName>
</protein>
<dbReference type="RefSeq" id="WP_145056841.1">
    <property type="nucleotide sequence ID" value="NZ_CP036433.1"/>
</dbReference>
<dbReference type="InterPro" id="IPR009599">
    <property type="entry name" value="DUF1207"/>
</dbReference>